<accession>A0A6S7AW53</accession>
<name>A0A6S7AW53_9BURK</name>
<dbReference type="AlphaFoldDB" id="A0A6S7AW53"/>
<organism evidence="1 2">
    <name type="scientific">Pararobbsia alpina</name>
    <dbReference type="NCBI Taxonomy" id="621374"/>
    <lineage>
        <taxon>Bacteria</taxon>
        <taxon>Pseudomonadati</taxon>
        <taxon>Pseudomonadota</taxon>
        <taxon>Betaproteobacteria</taxon>
        <taxon>Burkholderiales</taxon>
        <taxon>Burkholderiaceae</taxon>
        <taxon>Pararobbsia</taxon>
    </lineage>
</organism>
<gene>
    <name evidence="1" type="ORF">LMG28138_00837</name>
</gene>
<protein>
    <submittedName>
        <fullName evidence="1">Uncharacterized protein</fullName>
    </submittedName>
</protein>
<reference evidence="1 2" key="1">
    <citation type="submission" date="2020-04" db="EMBL/GenBank/DDBJ databases">
        <authorList>
            <person name="De Canck E."/>
        </authorList>
    </citation>
    <scope>NUCLEOTIDE SEQUENCE [LARGE SCALE GENOMIC DNA]</scope>
    <source>
        <strain evidence="1 2">LMG 28138</strain>
    </source>
</reference>
<evidence type="ECO:0000313" key="2">
    <source>
        <dbReference type="Proteomes" id="UP000494115"/>
    </source>
</evidence>
<dbReference type="EMBL" id="CADIKM010000003">
    <property type="protein sequence ID" value="CAB3779524.1"/>
    <property type="molecule type" value="Genomic_DNA"/>
</dbReference>
<sequence length="86" mass="9410">MAIKISGPYKGFFITVEATPALALARPVRETNPAFAATAYIYRHAPSGDGRGMRFDANHGRRFASISDAFLFGEAFAQERIDEIDA</sequence>
<dbReference type="RefSeq" id="WP_175103392.1">
    <property type="nucleotide sequence ID" value="NZ_CADIKM010000003.1"/>
</dbReference>
<proteinExistence type="predicted"/>
<keyword evidence="2" id="KW-1185">Reference proteome</keyword>
<dbReference type="Proteomes" id="UP000494115">
    <property type="component" value="Unassembled WGS sequence"/>
</dbReference>
<evidence type="ECO:0000313" key="1">
    <source>
        <dbReference type="EMBL" id="CAB3779524.1"/>
    </source>
</evidence>